<keyword evidence="1" id="KW-0378">Hydrolase</keyword>
<evidence type="ECO:0000259" key="2">
    <source>
        <dbReference type="PROSITE" id="PS50263"/>
    </source>
</evidence>
<name>A0AAD3ME72_LATJO</name>
<accession>A0AAD3ME72</accession>
<sequence>MLPLTAATGLKLREMSACEFGRWRTVWRRTCLRLNSQRGETHLIREKKPTHHDFGHFYGSSYVAAPDGSRTAGLSRTRDGLLVVEMDLNLNRQISDKWSFKMTGRYAEYAEELSKAVKHDYKPNIVKE</sequence>
<dbReference type="Gene3D" id="3.60.110.10">
    <property type="entry name" value="Carbon-nitrogen hydrolase"/>
    <property type="match status" value="1"/>
</dbReference>
<dbReference type="Pfam" id="PF00795">
    <property type="entry name" value="CN_hydrolase"/>
    <property type="match status" value="1"/>
</dbReference>
<protein>
    <submittedName>
        <fullName evidence="3">Beta-ureidopropionase</fullName>
    </submittedName>
</protein>
<dbReference type="InterPro" id="IPR003010">
    <property type="entry name" value="C-N_Hydrolase"/>
</dbReference>
<dbReference type="PANTHER" id="PTHR43674">
    <property type="entry name" value="NITRILASE C965.09-RELATED"/>
    <property type="match status" value="1"/>
</dbReference>
<feature type="domain" description="CN hydrolase" evidence="2">
    <location>
        <begin position="1"/>
        <end position="88"/>
    </location>
</feature>
<reference evidence="3" key="1">
    <citation type="submission" date="2022-08" db="EMBL/GenBank/DDBJ databases">
        <title>Genome sequencing of akame (Lates japonicus).</title>
        <authorList>
            <person name="Hashiguchi Y."/>
            <person name="Takahashi H."/>
        </authorList>
    </citation>
    <scope>NUCLEOTIDE SEQUENCE</scope>
    <source>
        <strain evidence="3">Kochi</strain>
    </source>
</reference>
<dbReference type="InterPro" id="IPR050345">
    <property type="entry name" value="Aliph_Amidase/BUP"/>
</dbReference>
<dbReference type="GO" id="GO:0033396">
    <property type="term" value="P:beta-alanine biosynthetic process via 3-ureidopropionate"/>
    <property type="evidence" value="ECO:0007669"/>
    <property type="project" value="TreeGrafter"/>
</dbReference>
<dbReference type="EMBL" id="BRZM01000014">
    <property type="protein sequence ID" value="GLD52540.1"/>
    <property type="molecule type" value="Genomic_DNA"/>
</dbReference>
<evidence type="ECO:0000313" key="4">
    <source>
        <dbReference type="Proteomes" id="UP001279410"/>
    </source>
</evidence>
<organism evidence="3 4">
    <name type="scientific">Lates japonicus</name>
    <name type="common">Japanese lates</name>
    <dbReference type="NCBI Taxonomy" id="270547"/>
    <lineage>
        <taxon>Eukaryota</taxon>
        <taxon>Metazoa</taxon>
        <taxon>Chordata</taxon>
        <taxon>Craniata</taxon>
        <taxon>Vertebrata</taxon>
        <taxon>Euteleostomi</taxon>
        <taxon>Actinopterygii</taxon>
        <taxon>Neopterygii</taxon>
        <taxon>Teleostei</taxon>
        <taxon>Neoteleostei</taxon>
        <taxon>Acanthomorphata</taxon>
        <taxon>Carangaria</taxon>
        <taxon>Carangaria incertae sedis</taxon>
        <taxon>Centropomidae</taxon>
        <taxon>Lates</taxon>
    </lineage>
</organism>
<proteinExistence type="predicted"/>
<dbReference type="AlphaFoldDB" id="A0AAD3ME72"/>
<dbReference type="SUPFAM" id="SSF56317">
    <property type="entry name" value="Carbon-nitrogen hydrolase"/>
    <property type="match status" value="1"/>
</dbReference>
<evidence type="ECO:0000313" key="3">
    <source>
        <dbReference type="EMBL" id="GLD52540.1"/>
    </source>
</evidence>
<comment type="caution">
    <text evidence="3">The sequence shown here is derived from an EMBL/GenBank/DDBJ whole genome shotgun (WGS) entry which is preliminary data.</text>
</comment>
<dbReference type="PANTHER" id="PTHR43674:SF2">
    <property type="entry name" value="BETA-UREIDOPROPIONASE"/>
    <property type="match status" value="1"/>
</dbReference>
<evidence type="ECO:0000256" key="1">
    <source>
        <dbReference type="ARBA" id="ARBA00022801"/>
    </source>
</evidence>
<dbReference type="InterPro" id="IPR036526">
    <property type="entry name" value="C-N_Hydrolase_sf"/>
</dbReference>
<dbReference type="PROSITE" id="PS50263">
    <property type="entry name" value="CN_HYDROLASE"/>
    <property type="match status" value="1"/>
</dbReference>
<dbReference type="Proteomes" id="UP001279410">
    <property type="component" value="Unassembled WGS sequence"/>
</dbReference>
<dbReference type="GO" id="GO:0003837">
    <property type="term" value="F:beta-ureidopropionase activity"/>
    <property type="evidence" value="ECO:0007669"/>
    <property type="project" value="TreeGrafter"/>
</dbReference>
<gene>
    <name evidence="3" type="ORF">AKAME5_000542700</name>
</gene>
<keyword evidence="4" id="KW-1185">Reference proteome</keyword>